<evidence type="ECO:0000259" key="8">
    <source>
        <dbReference type="Pfam" id="PF16822"/>
    </source>
</evidence>
<evidence type="ECO:0000256" key="3">
    <source>
        <dbReference type="ARBA" id="ARBA00022679"/>
    </source>
</evidence>
<dbReference type="Proteomes" id="UP000233786">
    <property type="component" value="Unassembled WGS sequence"/>
</dbReference>
<keyword evidence="7" id="KW-0472">Membrane</keyword>
<proteinExistence type="predicted"/>
<dbReference type="GO" id="GO:0042597">
    <property type="term" value="C:periplasmic space"/>
    <property type="evidence" value="ECO:0007669"/>
    <property type="project" value="UniProtKB-SubCell"/>
</dbReference>
<keyword evidence="10" id="KW-1185">Reference proteome</keyword>
<accession>A0A2N3XT78</accession>
<dbReference type="UniPathway" id="UPA00286"/>
<sequence length="447" mass="49074">MQEIREFSAGRAAYPVNVGSVSRQEHSDLPPVHEAWLPREHPLHRPRHGRRQLAALVCAVLFVTAPVVTWVFGARAEQLENRPLAAFPSVTDGWGFFTGLNAWATENLPFRKGAVQSVNALSRGVFGEPARLASGSHTSPVGAGQVDEKPPIDENVFPAVIEGKNGWLYLGHDVAYRCVPKRTTDQVIAGLRRWRSVVEASGRKFQLVIAPDKSTEYPENMPDDYAGKDCSTKAREEFWRRVPAATGAVDLRAQLRDVAARNQRPIYHDIDTHWTHEGGITMTYQLAERLQPGVTSSWKVRPSRQYPHSADIPDLLGQDRTVPIQAYSLAPDGGAADNTQFKPSDFHQPLHLESQPKPGMIAQPVRMVGDSFTQFASPYLAATFANITITHPDNVAVDPVAAGQLLAEGEVVTFELSERFVAGGRYPMLDPAVADQVGAVLAAHPVR</sequence>
<dbReference type="GO" id="GO:0016787">
    <property type="term" value="F:hydrolase activity"/>
    <property type="evidence" value="ECO:0007669"/>
    <property type="project" value="UniProtKB-KW"/>
</dbReference>
<evidence type="ECO:0000256" key="1">
    <source>
        <dbReference type="ARBA" id="ARBA00004418"/>
    </source>
</evidence>
<gene>
    <name evidence="9" type="ORF">A8926_1466</name>
</gene>
<evidence type="ECO:0000256" key="7">
    <source>
        <dbReference type="SAM" id="Phobius"/>
    </source>
</evidence>
<dbReference type="InterPro" id="IPR031811">
    <property type="entry name" value="ALGX/ALGJ_SGNH-like"/>
</dbReference>
<dbReference type="GO" id="GO:0016740">
    <property type="term" value="F:transferase activity"/>
    <property type="evidence" value="ECO:0007669"/>
    <property type="project" value="UniProtKB-KW"/>
</dbReference>
<evidence type="ECO:0000256" key="6">
    <source>
        <dbReference type="ARBA" id="ARBA00022841"/>
    </source>
</evidence>
<dbReference type="STRING" id="994479.GCA_000194155_04177"/>
<keyword evidence="4" id="KW-0732">Signal</keyword>
<comment type="subcellular location">
    <subcellularLocation>
        <location evidence="1">Periplasm</location>
    </subcellularLocation>
</comment>
<keyword evidence="7" id="KW-0812">Transmembrane</keyword>
<evidence type="ECO:0000256" key="2">
    <source>
        <dbReference type="ARBA" id="ARBA00005182"/>
    </source>
</evidence>
<dbReference type="Pfam" id="PF16822">
    <property type="entry name" value="ALGX"/>
    <property type="match status" value="1"/>
</dbReference>
<comment type="pathway">
    <text evidence="2">Glycan biosynthesis; alginate biosynthesis.</text>
</comment>
<keyword evidence="5" id="KW-0574">Periplasm</keyword>
<evidence type="ECO:0000256" key="5">
    <source>
        <dbReference type="ARBA" id="ARBA00022764"/>
    </source>
</evidence>
<evidence type="ECO:0000313" key="10">
    <source>
        <dbReference type="Proteomes" id="UP000233786"/>
    </source>
</evidence>
<organism evidence="9 10">
    <name type="scientific">Saccharopolyspora spinosa</name>
    <dbReference type="NCBI Taxonomy" id="60894"/>
    <lineage>
        <taxon>Bacteria</taxon>
        <taxon>Bacillati</taxon>
        <taxon>Actinomycetota</taxon>
        <taxon>Actinomycetes</taxon>
        <taxon>Pseudonocardiales</taxon>
        <taxon>Pseudonocardiaceae</taxon>
        <taxon>Saccharopolyspora</taxon>
    </lineage>
</organism>
<dbReference type="EMBL" id="PJNB01000001">
    <property type="protein sequence ID" value="PKW13898.1"/>
    <property type="molecule type" value="Genomic_DNA"/>
</dbReference>
<keyword evidence="6" id="KW-0016">Alginate biosynthesis</keyword>
<keyword evidence="7" id="KW-1133">Transmembrane helix</keyword>
<evidence type="ECO:0000313" key="9">
    <source>
        <dbReference type="EMBL" id="PKW13898.1"/>
    </source>
</evidence>
<protein>
    <submittedName>
        <fullName evidence="9">Acetyltransferase AlgX (SGNH hydrolase-like protein)</fullName>
    </submittedName>
</protein>
<dbReference type="GO" id="GO:0042121">
    <property type="term" value="P:alginic acid biosynthetic process"/>
    <property type="evidence" value="ECO:0007669"/>
    <property type="project" value="UniProtKB-UniPathway"/>
</dbReference>
<evidence type="ECO:0000256" key="4">
    <source>
        <dbReference type="ARBA" id="ARBA00022729"/>
    </source>
</evidence>
<keyword evidence="3" id="KW-0808">Transferase</keyword>
<feature type="transmembrane region" description="Helical" evidence="7">
    <location>
        <begin position="53"/>
        <end position="73"/>
    </location>
</feature>
<comment type="caution">
    <text evidence="9">The sequence shown here is derived from an EMBL/GenBank/DDBJ whole genome shotgun (WGS) entry which is preliminary data.</text>
</comment>
<dbReference type="AlphaFoldDB" id="A0A2N3XT78"/>
<name>A0A2N3XT78_SACSN</name>
<reference evidence="9" key="1">
    <citation type="submission" date="2017-12" db="EMBL/GenBank/DDBJ databases">
        <title>Sequencing the genomes of 1000 Actinobacteria strains.</title>
        <authorList>
            <person name="Klenk H.-P."/>
        </authorList>
    </citation>
    <scope>NUCLEOTIDE SEQUENCE [LARGE SCALE GENOMIC DNA]</scope>
    <source>
        <strain evidence="9">DSM 44228</strain>
    </source>
</reference>
<feature type="domain" description="AlgX/AlgJ SGNH hydrolase-like" evidence="8">
    <location>
        <begin position="160"/>
        <end position="320"/>
    </location>
</feature>